<comment type="subcellular location">
    <subcellularLocation>
        <location evidence="1">Secreted</location>
        <location evidence="1">Cell wall</location>
    </subcellularLocation>
</comment>
<dbReference type="EMBL" id="JARFVB010000005">
    <property type="protein sequence ID" value="MDF0716481.1"/>
    <property type="molecule type" value="Genomic_DNA"/>
</dbReference>
<dbReference type="SUPFAM" id="SSF49313">
    <property type="entry name" value="Cadherin-like"/>
    <property type="match status" value="1"/>
</dbReference>
<dbReference type="InterPro" id="IPR051648">
    <property type="entry name" value="CWI-Assembly_Regulator"/>
</dbReference>
<keyword evidence="4" id="KW-0732">Signal</keyword>
<dbReference type="InterPro" id="IPR032675">
    <property type="entry name" value="LRR_dom_sf"/>
</dbReference>
<keyword evidence="5" id="KW-0325">Glycoprotein</keyword>
<evidence type="ECO:0000313" key="8">
    <source>
        <dbReference type="Proteomes" id="UP001221366"/>
    </source>
</evidence>
<sequence>MIAEEKQIVTIKNLLMLRKNYAVLHQEKLCKAKIQDKLCFSVLIVLFTLFSSCSKDDPKSEEVIVTVQTEDKTFTIDENPTENQLIGTVPGTTNQGSVTFSIMEQTPVGAFSIDTKTGQLYVDKTSIYDFETNTSITGKVKVENGAISKESTIIITINDVDEDIFIGSIELRSQEEVDEFGLNNYREITGDLKLREDEDSENPIIDLSSLNTLETIGGDLAIFATSTLQTLEGLNSIENVNRCIIYDNQNVEDISALQGIMVTRSINVTNNPKITSLGVFSNIETLESGVQIAGNNSLTSLQGFNNLISTGVGVGIKHNENLNNVFDLNSLTTIGGRLDISGNPNLINLNGLNNLQTVQSDVWLMDNEHLFDINGLQNLTSFNGEMIINRCDNLQNVDGLIGLTSIERLQLYNCKSLQDLDGVANLTSVDAVAIIYNDSLNDFCGLTNLMNNSFSGSYSVYENLFNPTIEDILNDNCSN</sequence>
<evidence type="ECO:0000259" key="6">
    <source>
        <dbReference type="PROSITE" id="PS50268"/>
    </source>
</evidence>
<dbReference type="Proteomes" id="UP001221366">
    <property type="component" value="Unassembled WGS sequence"/>
</dbReference>
<proteinExistence type="predicted"/>
<dbReference type="InterPro" id="IPR015919">
    <property type="entry name" value="Cadherin-like_sf"/>
</dbReference>
<organism evidence="7 8">
    <name type="scientific">Flagellimonas yonaguniensis</name>
    <dbReference type="NCBI Taxonomy" id="3031325"/>
    <lineage>
        <taxon>Bacteria</taxon>
        <taxon>Pseudomonadati</taxon>
        <taxon>Bacteroidota</taxon>
        <taxon>Flavobacteriia</taxon>
        <taxon>Flavobacteriales</taxon>
        <taxon>Flavobacteriaceae</taxon>
        <taxon>Flagellimonas</taxon>
    </lineage>
</organism>
<dbReference type="InterPro" id="IPR036941">
    <property type="entry name" value="Rcpt_L-dom_sf"/>
</dbReference>
<evidence type="ECO:0000256" key="4">
    <source>
        <dbReference type="ARBA" id="ARBA00022729"/>
    </source>
</evidence>
<feature type="domain" description="Cadherin" evidence="6">
    <location>
        <begin position="68"/>
        <end position="165"/>
    </location>
</feature>
<dbReference type="Gene3D" id="3.80.10.10">
    <property type="entry name" value="Ribonuclease Inhibitor"/>
    <property type="match status" value="1"/>
</dbReference>
<dbReference type="PANTHER" id="PTHR31018">
    <property type="entry name" value="SPORULATION-SPECIFIC PROTEIN-RELATED"/>
    <property type="match status" value="1"/>
</dbReference>
<evidence type="ECO:0000256" key="2">
    <source>
        <dbReference type="ARBA" id="ARBA00022512"/>
    </source>
</evidence>
<keyword evidence="3" id="KW-0964">Secreted</keyword>
<name>A0ABT5XZH2_9FLAO</name>
<evidence type="ECO:0000313" key="7">
    <source>
        <dbReference type="EMBL" id="MDF0716481.1"/>
    </source>
</evidence>
<dbReference type="PANTHER" id="PTHR31018:SF3">
    <property type="entry name" value="RECEPTOR PROTEIN-TYROSINE KINASE"/>
    <property type="match status" value="1"/>
</dbReference>
<dbReference type="InterPro" id="IPR002126">
    <property type="entry name" value="Cadherin-like_dom"/>
</dbReference>
<protein>
    <submittedName>
        <fullName evidence="7">Cadherin repeat domain-containing protein</fullName>
    </submittedName>
</protein>
<dbReference type="Gene3D" id="2.60.40.60">
    <property type="entry name" value="Cadherins"/>
    <property type="match status" value="1"/>
</dbReference>
<comment type="caution">
    <text evidence="7">The sequence shown here is derived from an EMBL/GenBank/DDBJ whole genome shotgun (WGS) entry which is preliminary data.</text>
</comment>
<dbReference type="Gene3D" id="3.80.20.20">
    <property type="entry name" value="Receptor L-domain"/>
    <property type="match status" value="1"/>
</dbReference>
<reference evidence="7 8" key="1">
    <citation type="submission" date="2023-03" db="EMBL/GenBank/DDBJ databases">
        <title>Muricauda XX sp. nov. and Muricauda XXX sp. nov., two novel species isolated from Okinawa Trough.</title>
        <authorList>
            <person name="Cao W."/>
            <person name="Deng X."/>
        </authorList>
    </citation>
    <scope>NUCLEOTIDE SEQUENCE [LARGE SCALE GENOMIC DNA]</scope>
    <source>
        <strain evidence="7 8">334s03</strain>
    </source>
</reference>
<evidence type="ECO:0000256" key="1">
    <source>
        <dbReference type="ARBA" id="ARBA00004191"/>
    </source>
</evidence>
<dbReference type="PROSITE" id="PS50268">
    <property type="entry name" value="CADHERIN_2"/>
    <property type="match status" value="1"/>
</dbReference>
<dbReference type="SUPFAM" id="SSF52058">
    <property type="entry name" value="L domain-like"/>
    <property type="match status" value="2"/>
</dbReference>
<dbReference type="CDD" id="cd11304">
    <property type="entry name" value="Cadherin_repeat"/>
    <property type="match status" value="1"/>
</dbReference>
<keyword evidence="8" id="KW-1185">Reference proteome</keyword>
<evidence type="ECO:0000256" key="3">
    <source>
        <dbReference type="ARBA" id="ARBA00022525"/>
    </source>
</evidence>
<keyword evidence="2" id="KW-0134">Cell wall</keyword>
<gene>
    <name evidence="7" type="ORF">PY092_10000</name>
</gene>
<dbReference type="RefSeq" id="WP_275615713.1">
    <property type="nucleotide sequence ID" value="NZ_JARFVB010000005.1"/>
</dbReference>
<accession>A0ABT5XZH2</accession>
<evidence type="ECO:0000256" key="5">
    <source>
        <dbReference type="ARBA" id="ARBA00023180"/>
    </source>
</evidence>